<evidence type="ECO:0000256" key="7">
    <source>
        <dbReference type="ARBA" id="ARBA00023163"/>
    </source>
</evidence>
<dbReference type="InterPro" id="IPR015418">
    <property type="entry name" value="Eaf6"/>
</dbReference>
<comment type="caution">
    <text evidence="13">The sequence shown here is derived from an EMBL/GenBank/DDBJ whole genome shotgun (WGS) entry which is preliminary data.</text>
</comment>
<feature type="region of interest" description="Disordered" evidence="12">
    <location>
        <begin position="278"/>
        <end position="301"/>
    </location>
</feature>
<name>A0A315W3A4_GAMAF</name>
<keyword evidence="5" id="KW-0805">Transcription regulation</keyword>
<feature type="compositionally biased region" description="Basic residues" evidence="12">
    <location>
        <begin position="501"/>
        <end position="521"/>
    </location>
</feature>
<keyword evidence="4" id="KW-0156">Chromatin regulator</keyword>
<evidence type="ECO:0000256" key="1">
    <source>
        <dbReference type="ARBA" id="ARBA00004123"/>
    </source>
</evidence>
<evidence type="ECO:0000313" key="14">
    <source>
        <dbReference type="Proteomes" id="UP000250572"/>
    </source>
</evidence>
<reference evidence="13 14" key="1">
    <citation type="journal article" date="2018" name="G3 (Bethesda)">
        <title>A High-Quality Reference Genome for the Invasive Mosquitofish Gambusia affinis Using a Chicago Library.</title>
        <authorList>
            <person name="Hoffberg S.L."/>
            <person name="Troendle N.J."/>
            <person name="Glenn T.C."/>
            <person name="Mahmud O."/>
            <person name="Louha S."/>
            <person name="Chalopin D."/>
            <person name="Bennetzen J.L."/>
            <person name="Mauricio R."/>
        </authorList>
    </citation>
    <scope>NUCLEOTIDE SEQUENCE [LARGE SCALE GENOMIC DNA]</scope>
    <source>
        <strain evidence="13">NE01/NJP1002.9</strain>
        <tissue evidence="13">Muscle</tissue>
    </source>
</reference>
<feature type="compositionally biased region" description="Acidic residues" evidence="12">
    <location>
        <begin position="471"/>
        <end position="480"/>
    </location>
</feature>
<organism evidence="13 14">
    <name type="scientific">Gambusia affinis</name>
    <name type="common">Western mosquitofish</name>
    <name type="synonym">Heterandria affinis</name>
    <dbReference type="NCBI Taxonomy" id="33528"/>
    <lineage>
        <taxon>Eukaryota</taxon>
        <taxon>Metazoa</taxon>
        <taxon>Chordata</taxon>
        <taxon>Craniata</taxon>
        <taxon>Vertebrata</taxon>
        <taxon>Euteleostomi</taxon>
        <taxon>Actinopterygii</taxon>
        <taxon>Neopterygii</taxon>
        <taxon>Teleostei</taxon>
        <taxon>Neoteleostei</taxon>
        <taxon>Acanthomorphata</taxon>
        <taxon>Ovalentaria</taxon>
        <taxon>Atherinomorphae</taxon>
        <taxon>Cyprinodontiformes</taxon>
        <taxon>Poeciliidae</taxon>
        <taxon>Poeciliinae</taxon>
        <taxon>Gambusia</taxon>
    </lineage>
</organism>
<keyword evidence="6 11" id="KW-0175">Coiled coil</keyword>
<evidence type="ECO:0000256" key="6">
    <source>
        <dbReference type="ARBA" id="ARBA00023054"/>
    </source>
</evidence>
<accession>A0A315W3A4</accession>
<dbReference type="Pfam" id="PF09340">
    <property type="entry name" value="NuA4"/>
    <property type="match status" value="1"/>
</dbReference>
<evidence type="ECO:0000256" key="9">
    <source>
        <dbReference type="ARBA" id="ARBA00031748"/>
    </source>
</evidence>
<keyword evidence="8" id="KW-0539">Nucleus</keyword>
<evidence type="ECO:0000256" key="8">
    <source>
        <dbReference type="ARBA" id="ARBA00023242"/>
    </source>
</evidence>
<sequence length="521" mass="57544">MDATESNRTAPEQNWNLNQNKYQTRIRTRLVPLWADSWFRQKNLCVSEPGPVGFSCTRTRVWTLFSSLKLGKVLVGFCQDACCLLPLGSAGCEEEHVGRAATQTAACCSWNVFPLPGLLLSAALPALKEVEEQRGSAGFQGVSQDKSWDFRRNSGFSRSSCVVILQQLVCGVCEASAAQKHATDSCVRPDPDPTCPRSSWNTLCGRVAALRSPTAARTFYGPHSLLLIISCLRRRSFLGNGGVMNGSIVGSSSCSFQEVHEPDRIQNQSEDLQIPPAANQNRSATKPPPVMAMHTKATPPQIPDTRRELAELVKRKQELAETLVNLERQIYAFEGSYLEDTQMYGNIIRGWDRYLTNQKNSNSKTDRRNRKFKEAERLFSKSSVTSVAVSSVVVSGSGPGSVLSSGLMPAVCALGGIPDHMNEKREWCLTVRPPQQRPLLVLMFCRISAGETGSGTESDTSPDLQNQENEPSQDDTEDVDSALQDLKPQKAASSSSSSSHHGNHKKRKNKNRHRYRTHSRF</sequence>
<dbReference type="PANTHER" id="PTHR13476">
    <property type="entry name" value="CHROMATIN MODIFICATION-RELATED PROTEIN MEAF6"/>
    <property type="match status" value="1"/>
</dbReference>
<dbReference type="EMBL" id="NHOQ01000459">
    <property type="protein sequence ID" value="PWA30143.1"/>
    <property type="molecule type" value="Genomic_DNA"/>
</dbReference>
<dbReference type="AlphaFoldDB" id="A0A315W3A4"/>
<feature type="compositionally biased region" description="Polar residues" evidence="12">
    <location>
        <begin position="454"/>
        <end position="470"/>
    </location>
</feature>
<evidence type="ECO:0000256" key="3">
    <source>
        <dbReference type="ARBA" id="ARBA00019141"/>
    </source>
</evidence>
<evidence type="ECO:0000256" key="4">
    <source>
        <dbReference type="ARBA" id="ARBA00022853"/>
    </source>
</evidence>
<gene>
    <name evidence="13" type="ORF">CCH79_00020149</name>
</gene>
<proteinExistence type="inferred from homology"/>
<dbReference type="STRING" id="33528.ENSGAFP00000025567"/>
<feature type="coiled-coil region" evidence="11">
    <location>
        <begin position="302"/>
        <end position="329"/>
    </location>
</feature>
<feature type="region of interest" description="Disordered" evidence="12">
    <location>
        <begin position="451"/>
        <end position="521"/>
    </location>
</feature>
<keyword evidence="7" id="KW-0804">Transcription</keyword>
<comment type="subcellular location">
    <subcellularLocation>
        <location evidence="1">Nucleus</location>
    </subcellularLocation>
</comment>
<evidence type="ECO:0000256" key="10">
    <source>
        <dbReference type="ARBA" id="ARBA00046129"/>
    </source>
</evidence>
<protein>
    <recommendedName>
        <fullName evidence="3">Chromatin modification-related protein MEAF6</fullName>
    </recommendedName>
    <alternativeName>
        <fullName evidence="9">Esa1-associated factor 6 homolog</fullName>
    </alternativeName>
</protein>
<evidence type="ECO:0000256" key="11">
    <source>
        <dbReference type="SAM" id="Coils"/>
    </source>
</evidence>
<evidence type="ECO:0000256" key="12">
    <source>
        <dbReference type="SAM" id="MobiDB-lite"/>
    </source>
</evidence>
<dbReference type="GO" id="GO:0005634">
    <property type="term" value="C:nucleus"/>
    <property type="evidence" value="ECO:0007669"/>
    <property type="project" value="UniProtKB-SubCell"/>
</dbReference>
<keyword evidence="14" id="KW-1185">Reference proteome</keyword>
<dbReference type="GO" id="GO:0006325">
    <property type="term" value="P:chromatin organization"/>
    <property type="evidence" value="ECO:0007669"/>
    <property type="project" value="UniProtKB-KW"/>
</dbReference>
<comment type="similarity">
    <text evidence="2">Belongs to the EAF6 family.</text>
</comment>
<evidence type="ECO:0000256" key="5">
    <source>
        <dbReference type="ARBA" id="ARBA00023015"/>
    </source>
</evidence>
<comment type="function">
    <text evidence="10">Component of the NuA4 histone acetyltransferase complex which is involved in transcriptional activation of select genes principally by acetylation of nucleosomal histone H4 and H2A. This modification may both alter nucleosome - DNA interactions and promote interaction of the modified histones with other proteins which positively regulate transcription. Component of HBO1 complexes, which specifically mediate acetylation of histone H3 at 'Lys-14' (H3K14ac), and have reduced activity toward histone H4. Component of the MOZ/MORF complex which has a histone H3 acetyltransferase activity.</text>
</comment>
<evidence type="ECO:0000313" key="13">
    <source>
        <dbReference type="EMBL" id="PWA30143.1"/>
    </source>
</evidence>
<evidence type="ECO:0000256" key="2">
    <source>
        <dbReference type="ARBA" id="ARBA00010916"/>
    </source>
</evidence>
<dbReference type="GO" id="GO:0000123">
    <property type="term" value="C:histone acetyltransferase complex"/>
    <property type="evidence" value="ECO:0007669"/>
    <property type="project" value="InterPro"/>
</dbReference>
<dbReference type="Proteomes" id="UP000250572">
    <property type="component" value="Unassembled WGS sequence"/>
</dbReference>